<feature type="compositionally biased region" description="Pro residues" evidence="5">
    <location>
        <begin position="785"/>
        <end position="803"/>
    </location>
</feature>
<feature type="region of interest" description="Disordered" evidence="5">
    <location>
        <begin position="396"/>
        <end position="418"/>
    </location>
</feature>
<dbReference type="PANTHER" id="PTHR44267">
    <property type="entry name" value="WD REPEAT-CONTAINING PROTEIN 43"/>
    <property type="match status" value="1"/>
</dbReference>
<comment type="subcellular location">
    <subcellularLocation>
        <location evidence="1">Nucleus</location>
    </subcellularLocation>
</comment>
<comment type="similarity">
    <text evidence="3">Belongs to the UTP5 family.</text>
</comment>
<evidence type="ECO:0000256" key="5">
    <source>
        <dbReference type="SAM" id="MobiDB-lite"/>
    </source>
</evidence>
<feature type="compositionally biased region" description="Polar residues" evidence="5">
    <location>
        <begin position="848"/>
        <end position="862"/>
    </location>
</feature>
<dbReference type="PROSITE" id="PS50082">
    <property type="entry name" value="WD_REPEATS_2"/>
    <property type="match status" value="1"/>
</dbReference>
<evidence type="ECO:0000256" key="3">
    <source>
        <dbReference type="ARBA" id="ARBA00038335"/>
    </source>
</evidence>
<comment type="caution">
    <text evidence="7">The sequence shown here is derived from an EMBL/GenBank/DDBJ whole genome shotgun (WGS) entry which is preliminary data.</text>
</comment>
<sequence>MARKSTGRAPRDTSKTDVSNTRLSSVLVTAFSVTHPLFASAVLALDAHHVRIVDTNSSVLRNEYVLPKSVTCKCLAWGLDRSDSTKSTKKRKTSLAAEGGEKAWLAIGQSNGEVVLYSPSNASVQKTLSGAHVGDVTGFAFAEDGRRGWSVGADGKVVEWDLESGKSVNTITPDASSTALNTVAPAAAGSILAASHNIHLIADNATAHTFSAHTTPVHTLIWSANSTHFVSAAETDRFVNLFAPTSDTPTQTKASMVAEADVRKVAVSGEDVLAALTTDGVVELFAAPFTPAAPAAGKRRKSAGLTRNSNVKIRVVRPDDAKTAVDIVDIVFKGEEIVVSWVEGTRVVFESVPYGSALASGEGIELVRAQAKAQANGVKENGVSYDEAQAVVVGGHDQGDVGMDDVEDEEENASDVEDGEPTLADRLQALEVSQSTKAALAAAKKATRRRKEDNVVVDGLPSLTGNVIIKKSRSSRSDAVVPAVPASSLTTVLSQALKTNDSQLLESCLNHEDSHIVSETIRRLDPALAVTLLEKIAERMGRRPARAGQLGVWVRWTVVAHGGHLASLPNLVQTLSSLHGTLSARAAALPRLLALQGRLDVVSAQIELRNTPGPLPGNMKAAAGDESEEESDVEYVEGEEEDLMDEDVSHVGIGESEDEEEGDEDVSGEEYESDEEGDDLIDDEAEEASDDEEDEEDFSDEEDEDTRLGNAARTKSKQIQPVCSKRNGPDGNEACTDQLRSFVLHPQLQVTDKHPGDTFERKVKTTRWPLRRQISQRPLPTSLKQPPPYPPPKQQPPHCPPPSTKSNTPGLPPTTASTRIGAEFRPSLSSSSSCCTGRGSPRGRSRTQSFGTPYTQPQPINVYTQPAPVQSPRADYLPSMPASWSGYNKVDTNPNAHAHAADNGYGQNKGYYEMSTVRATSPGQPPSYNSRNNSYNAAYAAYGAPEAYGEAPHRGGYGGQDAYSNNYGRHAAV</sequence>
<dbReference type="InterPro" id="IPR007148">
    <property type="entry name" value="SSU_processome_Utp12"/>
</dbReference>
<evidence type="ECO:0000256" key="2">
    <source>
        <dbReference type="ARBA" id="ARBA00023242"/>
    </source>
</evidence>
<feature type="compositionally biased region" description="Low complexity" evidence="5">
    <location>
        <begin position="825"/>
        <end position="839"/>
    </location>
</feature>
<evidence type="ECO:0000256" key="1">
    <source>
        <dbReference type="ARBA" id="ARBA00004123"/>
    </source>
</evidence>
<evidence type="ECO:0000256" key="4">
    <source>
        <dbReference type="PROSITE-ProRule" id="PRU00221"/>
    </source>
</evidence>
<feature type="compositionally biased region" description="Acidic residues" evidence="5">
    <location>
        <begin position="625"/>
        <end position="646"/>
    </location>
</feature>
<dbReference type="STRING" id="698492.A0A0E9NRT4"/>
<dbReference type="Pfam" id="PF04003">
    <property type="entry name" value="Utp12"/>
    <property type="match status" value="1"/>
</dbReference>
<reference evidence="7 8" key="3">
    <citation type="journal article" date="2015" name="Genome Announc.">
        <title>Draft Genome Sequence of the Archiascomycetous Yeast Saitoella complicata.</title>
        <authorList>
            <person name="Yamauchi K."/>
            <person name="Kondo S."/>
            <person name="Hamamoto M."/>
            <person name="Takahashi Y."/>
            <person name="Ogura Y."/>
            <person name="Hayashi T."/>
            <person name="Nishida H."/>
        </authorList>
    </citation>
    <scope>NUCLEOTIDE SEQUENCE [LARGE SCALE GENOMIC DNA]</scope>
    <source>
        <strain evidence="7 8">NRRL Y-17804</strain>
    </source>
</reference>
<dbReference type="Proteomes" id="UP000033140">
    <property type="component" value="Unassembled WGS sequence"/>
</dbReference>
<dbReference type="GO" id="GO:0000462">
    <property type="term" value="P:maturation of SSU-rRNA from tricistronic rRNA transcript (SSU-rRNA, 5.8S rRNA, LSU-rRNA)"/>
    <property type="evidence" value="ECO:0007669"/>
    <property type="project" value="TreeGrafter"/>
</dbReference>
<feature type="region of interest" description="Disordered" evidence="5">
    <location>
        <begin position="609"/>
        <end position="862"/>
    </location>
</feature>
<dbReference type="InterPro" id="IPR001680">
    <property type="entry name" value="WD40_rpt"/>
</dbReference>
<dbReference type="Gene3D" id="2.130.10.10">
    <property type="entry name" value="YVTN repeat-like/Quinoprotein amine dehydrogenase"/>
    <property type="match status" value="2"/>
</dbReference>
<evidence type="ECO:0000259" key="6">
    <source>
        <dbReference type="Pfam" id="PF04003"/>
    </source>
</evidence>
<evidence type="ECO:0000313" key="8">
    <source>
        <dbReference type="Proteomes" id="UP000033140"/>
    </source>
</evidence>
<dbReference type="AlphaFoldDB" id="A0A0E9NRT4"/>
<feature type="compositionally biased region" description="Acidic residues" evidence="5">
    <location>
        <begin position="402"/>
        <end position="418"/>
    </location>
</feature>
<dbReference type="InterPro" id="IPR052414">
    <property type="entry name" value="U3_snoRNA-assoc_WDR"/>
</dbReference>
<proteinExistence type="inferred from homology"/>
<dbReference type="PANTHER" id="PTHR44267:SF1">
    <property type="entry name" value="WD REPEAT-CONTAINING PROTEIN 43"/>
    <property type="match status" value="1"/>
</dbReference>
<gene>
    <name evidence="7" type="ORF">G7K_6226-t1</name>
</gene>
<dbReference type="InterPro" id="IPR015943">
    <property type="entry name" value="WD40/YVTN_repeat-like_dom_sf"/>
</dbReference>
<dbReference type="SMART" id="SM00320">
    <property type="entry name" value="WD40"/>
    <property type="match status" value="3"/>
</dbReference>
<dbReference type="InterPro" id="IPR036322">
    <property type="entry name" value="WD40_repeat_dom_sf"/>
</dbReference>
<feature type="compositionally biased region" description="Basic and acidic residues" evidence="5">
    <location>
        <begin position="751"/>
        <end position="763"/>
    </location>
</feature>
<dbReference type="SUPFAM" id="SSF50978">
    <property type="entry name" value="WD40 repeat-like"/>
    <property type="match status" value="1"/>
</dbReference>
<keyword evidence="8" id="KW-1185">Reference proteome</keyword>
<feature type="region of interest" description="Disordered" evidence="5">
    <location>
        <begin position="950"/>
        <end position="973"/>
    </location>
</feature>
<accession>A0A0E9NRT4</accession>
<feature type="repeat" description="WD" evidence="4">
    <location>
        <begin position="129"/>
        <end position="170"/>
    </location>
</feature>
<feature type="domain" description="Small-subunit processome Utp12" evidence="6">
    <location>
        <begin position="500"/>
        <end position="603"/>
    </location>
</feature>
<protein>
    <recommendedName>
        <fullName evidence="6">Small-subunit processome Utp12 domain-containing protein</fullName>
    </recommendedName>
</protein>
<dbReference type="GO" id="GO:0032040">
    <property type="term" value="C:small-subunit processome"/>
    <property type="evidence" value="ECO:0007669"/>
    <property type="project" value="UniProtKB-ARBA"/>
</dbReference>
<evidence type="ECO:0000313" key="7">
    <source>
        <dbReference type="EMBL" id="GAO52140.1"/>
    </source>
</evidence>
<dbReference type="EMBL" id="BACD03000061">
    <property type="protein sequence ID" value="GAO52140.1"/>
    <property type="molecule type" value="Genomic_DNA"/>
</dbReference>
<reference evidence="7 8" key="1">
    <citation type="journal article" date="2011" name="J. Gen. Appl. Microbiol.">
        <title>Draft genome sequencing of the enigmatic yeast Saitoella complicata.</title>
        <authorList>
            <person name="Nishida H."/>
            <person name="Hamamoto M."/>
            <person name="Sugiyama J."/>
        </authorList>
    </citation>
    <scope>NUCLEOTIDE SEQUENCE [LARGE SCALE GENOMIC DNA]</scope>
    <source>
        <strain evidence="7 8">NRRL Y-17804</strain>
    </source>
</reference>
<reference evidence="7 8" key="2">
    <citation type="journal article" date="2014" name="J. Gen. Appl. Microbiol.">
        <title>The early diverging ascomycetous budding yeast Saitoella complicata has three histone deacetylases belonging to the Clr6, Hos2, and Rpd3 lineages.</title>
        <authorList>
            <person name="Nishida H."/>
            <person name="Matsumoto T."/>
            <person name="Kondo S."/>
            <person name="Hamamoto M."/>
            <person name="Yoshikawa H."/>
        </authorList>
    </citation>
    <scope>NUCLEOTIDE SEQUENCE [LARGE SCALE GENOMIC DNA]</scope>
    <source>
        <strain evidence="7 8">NRRL Y-17804</strain>
    </source>
</reference>
<dbReference type="OMA" id="CEHAVNP"/>
<organism evidence="7 8">
    <name type="scientific">Saitoella complicata (strain BCRC 22490 / CBS 7301 / JCM 7358 / NBRC 10748 / NRRL Y-17804)</name>
    <dbReference type="NCBI Taxonomy" id="698492"/>
    <lineage>
        <taxon>Eukaryota</taxon>
        <taxon>Fungi</taxon>
        <taxon>Dikarya</taxon>
        <taxon>Ascomycota</taxon>
        <taxon>Taphrinomycotina</taxon>
        <taxon>Taphrinomycotina incertae sedis</taxon>
        <taxon>Saitoella</taxon>
    </lineage>
</organism>
<keyword evidence="2" id="KW-0539">Nucleus</keyword>
<name>A0A0E9NRT4_SAICN</name>
<keyword evidence="4" id="KW-0853">WD repeat</keyword>
<feature type="compositionally biased region" description="Acidic residues" evidence="5">
    <location>
        <begin position="655"/>
        <end position="705"/>
    </location>
</feature>